<dbReference type="OrthoDB" id="10394657at2759"/>
<evidence type="ECO:0000313" key="4">
    <source>
        <dbReference type="Proteomes" id="UP000005408"/>
    </source>
</evidence>
<dbReference type="AlphaFoldDB" id="A0A8W8M048"/>
<feature type="signal peptide" evidence="2">
    <location>
        <begin position="1"/>
        <end position="15"/>
    </location>
</feature>
<dbReference type="Proteomes" id="UP000005408">
    <property type="component" value="Unassembled WGS sequence"/>
</dbReference>
<reference evidence="3" key="1">
    <citation type="submission" date="2022-08" db="UniProtKB">
        <authorList>
            <consortium name="EnsemblMetazoa"/>
        </authorList>
    </citation>
    <scope>IDENTIFICATION</scope>
    <source>
        <strain evidence="3">05x7-T-G4-1.051#20</strain>
    </source>
</reference>
<name>A0A8W8M048_MAGGI</name>
<organism evidence="3 4">
    <name type="scientific">Magallana gigas</name>
    <name type="common">Pacific oyster</name>
    <name type="synonym">Crassostrea gigas</name>
    <dbReference type="NCBI Taxonomy" id="29159"/>
    <lineage>
        <taxon>Eukaryota</taxon>
        <taxon>Metazoa</taxon>
        <taxon>Spiralia</taxon>
        <taxon>Lophotrochozoa</taxon>
        <taxon>Mollusca</taxon>
        <taxon>Bivalvia</taxon>
        <taxon>Autobranchia</taxon>
        <taxon>Pteriomorphia</taxon>
        <taxon>Ostreida</taxon>
        <taxon>Ostreoidea</taxon>
        <taxon>Ostreidae</taxon>
        <taxon>Magallana</taxon>
    </lineage>
</organism>
<accession>A0A8W8M048</accession>
<sequence length="187" mass="21099">MLLLVFILVVKGNEAYNMFEVFFESHSCDTPPHHLNPLNSEVIVASYEGGPIRCNYVAFSTFNDPDLVTYELMVNPLYHEDPDCAISLLYRSTLTSKELKRFNCSALAEDRYNLKMTKNSTFYLQIIPTNSNLEKARFKLKLIPTGATFSTEDLIAIISGGSIGLVVLLSLVGFGICLFRKKRKDKK</sequence>
<feature type="transmembrane region" description="Helical" evidence="1">
    <location>
        <begin position="154"/>
        <end position="179"/>
    </location>
</feature>
<protein>
    <recommendedName>
        <fullName evidence="5">CUB domain-containing protein</fullName>
    </recommendedName>
</protein>
<keyword evidence="2" id="KW-0732">Signal</keyword>
<feature type="chain" id="PRO_5036485102" description="CUB domain-containing protein" evidence="2">
    <location>
        <begin position="16"/>
        <end position="187"/>
    </location>
</feature>
<keyword evidence="4" id="KW-1185">Reference proteome</keyword>
<keyword evidence="1" id="KW-0472">Membrane</keyword>
<evidence type="ECO:0000313" key="3">
    <source>
        <dbReference type="EnsemblMetazoa" id="G30662.1:cds"/>
    </source>
</evidence>
<keyword evidence="1" id="KW-1133">Transmembrane helix</keyword>
<evidence type="ECO:0000256" key="2">
    <source>
        <dbReference type="SAM" id="SignalP"/>
    </source>
</evidence>
<dbReference type="OMA" id="HEDPDCA"/>
<proteinExistence type="predicted"/>
<evidence type="ECO:0000256" key="1">
    <source>
        <dbReference type="SAM" id="Phobius"/>
    </source>
</evidence>
<dbReference type="EnsemblMetazoa" id="G30662.1">
    <property type="protein sequence ID" value="G30662.1:cds"/>
    <property type="gene ID" value="G30662"/>
</dbReference>
<evidence type="ECO:0008006" key="5">
    <source>
        <dbReference type="Google" id="ProtNLM"/>
    </source>
</evidence>
<keyword evidence="1" id="KW-0812">Transmembrane</keyword>